<evidence type="ECO:0000256" key="1">
    <source>
        <dbReference type="SAM" id="MobiDB-lite"/>
    </source>
</evidence>
<gene>
    <name evidence="2" type="ORF">NLI96_g3475</name>
</gene>
<evidence type="ECO:0000313" key="2">
    <source>
        <dbReference type="EMBL" id="KAJ3487526.1"/>
    </source>
</evidence>
<accession>A0AAD5V8S9</accession>
<organism evidence="2 3">
    <name type="scientific">Meripilus lineatus</name>
    <dbReference type="NCBI Taxonomy" id="2056292"/>
    <lineage>
        <taxon>Eukaryota</taxon>
        <taxon>Fungi</taxon>
        <taxon>Dikarya</taxon>
        <taxon>Basidiomycota</taxon>
        <taxon>Agaricomycotina</taxon>
        <taxon>Agaricomycetes</taxon>
        <taxon>Polyporales</taxon>
        <taxon>Meripilaceae</taxon>
        <taxon>Meripilus</taxon>
    </lineage>
</organism>
<feature type="region of interest" description="Disordered" evidence="1">
    <location>
        <begin position="131"/>
        <end position="150"/>
    </location>
</feature>
<proteinExistence type="predicted"/>
<dbReference type="EMBL" id="JANAWD010000089">
    <property type="protein sequence ID" value="KAJ3487526.1"/>
    <property type="molecule type" value="Genomic_DNA"/>
</dbReference>
<evidence type="ECO:0000313" key="3">
    <source>
        <dbReference type="Proteomes" id="UP001212997"/>
    </source>
</evidence>
<comment type="caution">
    <text evidence="2">The sequence shown here is derived from an EMBL/GenBank/DDBJ whole genome shotgun (WGS) entry which is preliminary data.</text>
</comment>
<dbReference type="AlphaFoldDB" id="A0AAD5V8S9"/>
<dbReference type="Proteomes" id="UP001212997">
    <property type="component" value="Unassembled WGS sequence"/>
</dbReference>
<keyword evidence="3" id="KW-1185">Reference proteome</keyword>
<sequence>MTILRPPEVVWGQKRGKACANGPDVARRGNGEVCWAKRVVWVASGRARRIAETPSAKAKVRLVRLVGHWQALDIGLLVPFSPSFSSSLLLPRPGRPALSKSVPALAKSASNPRQYPLCPFRPLPSLIPTQITHDDDGGCNPRKQSYSLTN</sequence>
<protein>
    <submittedName>
        <fullName evidence="2">Uncharacterized protein</fullName>
    </submittedName>
</protein>
<name>A0AAD5V8S9_9APHY</name>
<reference evidence="2" key="1">
    <citation type="submission" date="2022-07" db="EMBL/GenBank/DDBJ databases">
        <title>Genome Sequence of Physisporinus lineatus.</title>
        <authorList>
            <person name="Buettner E."/>
        </authorList>
    </citation>
    <scope>NUCLEOTIDE SEQUENCE</scope>
    <source>
        <strain evidence="2">VT162</strain>
    </source>
</reference>